<feature type="transmembrane region" description="Helical" evidence="1">
    <location>
        <begin position="206"/>
        <end position="226"/>
    </location>
</feature>
<proteinExistence type="predicted"/>
<name>A0A7X4HB13_9BURK</name>
<organism evidence="2 3">
    <name type="scientific">Pseudoduganella aquatica</name>
    <dbReference type="NCBI Taxonomy" id="2660641"/>
    <lineage>
        <taxon>Bacteria</taxon>
        <taxon>Pseudomonadati</taxon>
        <taxon>Pseudomonadota</taxon>
        <taxon>Betaproteobacteria</taxon>
        <taxon>Burkholderiales</taxon>
        <taxon>Oxalobacteraceae</taxon>
        <taxon>Telluria group</taxon>
        <taxon>Pseudoduganella</taxon>
    </lineage>
</organism>
<feature type="transmembrane region" description="Helical" evidence="1">
    <location>
        <begin position="396"/>
        <end position="415"/>
    </location>
</feature>
<feature type="transmembrane region" description="Helical" evidence="1">
    <location>
        <begin position="84"/>
        <end position="109"/>
    </location>
</feature>
<accession>A0A7X4HB13</accession>
<gene>
    <name evidence="2" type="ORF">GTP77_11440</name>
</gene>
<keyword evidence="1" id="KW-1133">Transmembrane helix</keyword>
<reference evidence="2 3" key="1">
    <citation type="submission" date="2019-12" db="EMBL/GenBank/DDBJ databases">
        <title>Novel species isolated from a subtropical stream in China.</title>
        <authorList>
            <person name="Lu H."/>
        </authorList>
    </citation>
    <scope>NUCLEOTIDE SEQUENCE [LARGE SCALE GENOMIC DNA]</scope>
    <source>
        <strain evidence="2 3">FT127W</strain>
    </source>
</reference>
<keyword evidence="1" id="KW-0812">Transmembrane</keyword>
<feature type="transmembrane region" description="Helical" evidence="1">
    <location>
        <begin position="293"/>
        <end position="313"/>
    </location>
</feature>
<feature type="transmembrane region" description="Helical" evidence="1">
    <location>
        <begin position="238"/>
        <end position="259"/>
    </location>
</feature>
<evidence type="ECO:0000313" key="2">
    <source>
        <dbReference type="EMBL" id="MYN07949.1"/>
    </source>
</evidence>
<evidence type="ECO:0008006" key="4">
    <source>
        <dbReference type="Google" id="ProtNLM"/>
    </source>
</evidence>
<dbReference type="Proteomes" id="UP000450676">
    <property type="component" value="Unassembled WGS sequence"/>
</dbReference>
<dbReference type="InterPro" id="IPR009978">
    <property type="entry name" value="Na_H_antiport_3"/>
</dbReference>
<dbReference type="AlphaFoldDB" id="A0A7X4HB13"/>
<dbReference type="EMBL" id="WWCU01000010">
    <property type="protein sequence ID" value="MYN07949.1"/>
    <property type="molecule type" value="Genomic_DNA"/>
</dbReference>
<protein>
    <recommendedName>
        <fullName evidence="4">DUF1646 domain-containing protein</fullName>
    </recommendedName>
</protein>
<keyword evidence="3" id="KW-1185">Reference proteome</keyword>
<dbReference type="RefSeq" id="WP_161072290.1">
    <property type="nucleotide sequence ID" value="NZ_CP086370.1"/>
</dbReference>
<feature type="transmembrane region" description="Helical" evidence="1">
    <location>
        <begin position="358"/>
        <end position="376"/>
    </location>
</feature>
<feature type="transmembrane region" description="Helical" evidence="1">
    <location>
        <begin position="325"/>
        <end position="346"/>
    </location>
</feature>
<evidence type="ECO:0000256" key="1">
    <source>
        <dbReference type="SAM" id="Phobius"/>
    </source>
</evidence>
<comment type="caution">
    <text evidence="2">The sequence shown here is derived from an EMBL/GenBank/DDBJ whole genome shotgun (WGS) entry which is preliminary data.</text>
</comment>
<keyword evidence="1" id="KW-0472">Membrane</keyword>
<feature type="transmembrane region" description="Helical" evidence="1">
    <location>
        <begin position="265"/>
        <end position="281"/>
    </location>
</feature>
<dbReference type="Pfam" id="PF07399">
    <property type="entry name" value="Na_H_antiport_3"/>
    <property type="match status" value="1"/>
</dbReference>
<feature type="transmembrane region" description="Helical" evidence="1">
    <location>
        <begin position="121"/>
        <end position="154"/>
    </location>
</feature>
<evidence type="ECO:0000313" key="3">
    <source>
        <dbReference type="Proteomes" id="UP000450676"/>
    </source>
</evidence>
<feature type="transmembrane region" description="Helical" evidence="1">
    <location>
        <begin position="166"/>
        <end position="186"/>
    </location>
</feature>
<sequence length="416" mass="43872">MENHTVELVAAVLFGLALLHTFSAKFFEVLAHRNGRHAGLFHLLGEVEVVFGFWAAVLIVAIALIAGSEPAVRYAESRQFAEPLFVCVVMVVAASRPVLAFVNAVLVRLARLLPLPAPLALAWLGLAVVPLLGSLITEPAAMTLAALILAPLVFRAGMPEWLKYGALGVLFVNVSIGGTLTSYAAPPVLMVAGAWQWDSGFMLMTFGWRAALAVLVNATGVTLLLRRHMDTQTVQADAGEPVPVLVSAIHLGFLAAIVLLAHHPVLFLGIFLFFLGFTQAYERYQQPLILKEGLLVGFFLAGLVVLGGLQQWWLQPIVEQLSPTAMFFGALGLTAVTDNAALTYLGSLIAGLSPEGRYSLVAGAVAGGGLTVIANAPNPAGVALLRRGFNDESIGAMGLLLGALIPTMVAAAAFLT</sequence>
<feature type="transmembrane region" description="Helical" evidence="1">
    <location>
        <begin position="51"/>
        <end position="72"/>
    </location>
</feature>